<dbReference type="Pfam" id="PF01841">
    <property type="entry name" value="Transglut_core"/>
    <property type="match status" value="1"/>
</dbReference>
<feature type="transmembrane region" description="Helical" evidence="2">
    <location>
        <begin position="85"/>
        <end position="104"/>
    </location>
</feature>
<keyword evidence="6" id="KW-1185">Reference proteome</keyword>
<organism evidence="5 6">
    <name type="scientific">Terrabacter lapilli</name>
    <dbReference type="NCBI Taxonomy" id="436231"/>
    <lineage>
        <taxon>Bacteria</taxon>
        <taxon>Bacillati</taxon>
        <taxon>Actinomycetota</taxon>
        <taxon>Actinomycetes</taxon>
        <taxon>Micrococcales</taxon>
        <taxon>Intrasporangiaceae</taxon>
        <taxon>Terrabacter</taxon>
    </lineage>
</organism>
<evidence type="ECO:0000256" key="1">
    <source>
        <dbReference type="SAM" id="MobiDB-lite"/>
    </source>
</evidence>
<evidence type="ECO:0000313" key="6">
    <source>
        <dbReference type="Proteomes" id="UP001500013"/>
    </source>
</evidence>
<keyword evidence="2" id="KW-0812">Transmembrane</keyword>
<feature type="transmembrane region" description="Helical" evidence="2">
    <location>
        <begin position="60"/>
        <end position="79"/>
    </location>
</feature>
<feature type="transmembrane region" description="Helical" evidence="2">
    <location>
        <begin position="236"/>
        <end position="256"/>
    </location>
</feature>
<feature type="domain" description="Transglutaminase-like" evidence="3">
    <location>
        <begin position="508"/>
        <end position="574"/>
    </location>
</feature>
<dbReference type="PANTHER" id="PTHR42736:SF1">
    <property type="entry name" value="PROTEIN-GLUTAMINE GAMMA-GLUTAMYLTRANSFERASE"/>
    <property type="match status" value="1"/>
</dbReference>
<feature type="compositionally biased region" description="Polar residues" evidence="1">
    <location>
        <begin position="873"/>
        <end position="883"/>
    </location>
</feature>
<evidence type="ECO:0000259" key="3">
    <source>
        <dbReference type="Pfam" id="PF01841"/>
    </source>
</evidence>
<keyword evidence="2" id="KW-0472">Membrane</keyword>
<feature type="transmembrane region" description="Helical" evidence="2">
    <location>
        <begin position="150"/>
        <end position="167"/>
    </location>
</feature>
<gene>
    <name evidence="5" type="ORF">GCM10009817_19610</name>
</gene>
<proteinExistence type="predicted"/>
<dbReference type="InterPro" id="IPR052901">
    <property type="entry name" value="Bact_TGase-like"/>
</dbReference>
<dbReference type="Pfam" id="PF11992">
    <property type="entry name" value="TgpA_N"/>
    <property type="match status" value="1"/>
</dbReference>
<feature type="transmembrane region" description="Helical" evidence="2">
    <location>
        <begin position="111"/>
        <end position="130"/>
    </location>
</feature>
<name>A0ABN2S286_9MICO</name>
<feature type="region of interest" description="Disordered" evidence="1">
    <location>
        <begin position="594"/>
        <end position="638"/>
    </location>
</feature>
<protein>
    <submittedName>
        <fullName evidence="5">Transglutaminase-like domain-containing protein</fullName>
    </submittedName>
</protein>
<evidence type="ECO:0000313" key="5">
    <source>
        <dbReference type="EMBL" id="GAA1979118.1"/>
    </source>
</evidence>
<feature type="domain" description="Protein-glutamine gamma-glutamyltransferase TgpA N-terminal" evidence="4">
    <location>
        <begin position="45"/>
        <end position="432"/>
    </location>
</feature>
<dbReference type="PANTHER" id="PTHR42736">
    <property type="entry name" value="PROTEIN-GLUTAMINE GAMMA-GLUTAMYLTRANSFERASE"/>
    <property type="match status" value="1"/>
</dbReference>
<dbReference type="EMBL" id="BAAAPU010000007">
    <property type="protein sequence ID" value="GAA1979118.1"/>
    <property type="molecule type" value="Genomic_DNA"/>
</dbReference>
<dbReference type="InterPro" id="IPR021878">
    <property type="entry name" value="TgpA_N"/>
</dbReference>
<feature type="transmembrane region" description="Helical" evidence="2">
    <location>
        <begin position="36"/>
        <end position="53"/>
    </location>
</feature>
<sequence length="883" mass="93178">MSSIPAPPPSALVTPPSARERLRGQLVRLPPTTADLVDAASCAVLVGLALVGFRTTFFGLGWLWVGLAGLVLGLVVAHVTATYRAPGVVTLLAVAAAYLLLGGPVATREDLIAGFLPSGSTFGTLAHMAVPGWKELLTALPPVDSEGPYMALPFLFTLVGAATAYGVARRWTGAVVALVAPVLLLVASIVLGTLTPAAVLLQGALFALVAIGWTALRSNRHRPALQNGAGRTTRAVTTAALLAVATVGGFLLGPLLPGADDADRTVFRSALVPPADVAQYPSPLAGFRQYTEPNGAQLFDKTLLTVKGLPAGVPVRIAALDSYDSFVWGAGNVANKGTGPEADGAAFRKVGSHIAADGPGDPVTATVSVPAGGYSDVWLPTFGTVTGLDFGGSRGSQLADDLRFNVDTDTGVLPEKLQAGDTYTVSAFAQKVDAALPKEVDVAEGTLVDGQNLAFVDDKITPWTERVDGTWQQVVAVAKAMQDGAYTDGGAPGDYQNIFLPGHSLRRMTQFMKSPQLAGNDEQYASALALAANRLGVPARVVLGAEPEQSGAIKGKDVHAWVEVARADGSWQPIYWKQFLPERNRKPQQLITKSEEKKTGAQVPPPAANNPPSVLQGPDQAQNATQLKTPSKDEKNPLDPSTWPDWLRFLLFYVVVPLLVLLAVYGSIRLAKGLRRRRRRTTGATASRVSGGWREVVDTARDLRMPLPTKGTRLEQARALEEHVYGPPPVKPSPVVDGALMGAPVPVSGAFTTSSGHFGPVVHNGATSAEAAEVPTRPAPGLELVPLAKRANGHVFDLAEPTAEEVEAFWADVETARRRLRGHQSFWQKLRGDVSLATFRDKLPSGAGLGPARARTSRRQGQPQKPTRRSKPKATTTRAKGDS</sequence>
<feature type="transmembrane region" description="Helical" evidence="2">
    <location>
        <begin position="646"/>
        <end position="668"/>
    </location>
</feature>
<feature type="transmembrane region" description="Helical" evidence="2">
    <location>
        <begin position="197"/>
        <end position="216"/>
    </location>
</feature>
<dbReference type="Proteomes" id="UP001500013">
    <property type="component" value="Unassembled WGS sequence"/>
</dbReference>
<dbReference type="SUPFAM" id="SSF54001">
    <property type="entry name" value="Cysteine proteinases"/>
    <property type="match status" value="1"/>
</dbReference>
<dbReference type="InterPro" id="IPR038765">
    <property type="entry name" value="Papain-like_cys_pep_sf"/>
</dbReference>
<dbReference type="RefSeq" id="WP_344061246.1">
    <property type="nucleotide sequence ID" value="NZ_BAAAPU010000007.1"/>
</dbReference>
<evidence type="ECO:0000256" key="2">
    <source>
        <dbReference type="SAM" id="Phobius"/>
    </source>
</evidence>
<feature type="compositionally biased region" description="Polar residues" evidence="1">
    <location>
        <begin position="619"/>
        <end position="629"/>
    </location>
</feature>
<evidence type="ECO:0000259" key="4">
    <source>
        <dbReference type="Pfam" id="PF11992"/>
    </source>
</evidence>
<reference evidence="5 6" key="1">
    <citation type="journal article" date="2019" name="Int. J. Syst. Evol. Microbiol.">
        <title>The Global Catalogue of Microorganisms (GCM) 10K type strain sequencing project: providing services to taxonomists for standard genome sequencing and annotation.</title>
        <authorList>
            <consortium name="The Broad Institute Genomics Platform"/>
            <consortium name="The Broad Institute Genome Sequencing Center for Infectious Disease"/>
            <person name="Wu L."/>
            <person name="Ma J."/>
        </authorList>
    </citation>
    <scope>NUCLEOTIDE SEQUENCE [LARGE SCALE GENOMIC DNA]</scope>
    <source>
        <strain evidence="5 6">JCM 15628</strain>
    </source>
</reference>
<keyword evidence="2" id="KW-1133">Transmembrane helix</keyword>
<accession>A0ABN2S286</accession>
<comment type="caution">
    <text evidence="5">The sequence shown here is derived from an EMBL/GenBank/DDBJ whole genome shotgun (WGS) entry which is preliminary data.</text>
</comment>
<dbReference type="InterPro" id="IPR002931">
    <property type="entry name" value="Transglutaminase-like"/>
</dbReference>
<feature type="transmembrane region" description="Helical" evidence="2">
    <location>
        <begin position="174"/>
        <end position="191"/>
    </location>
</feature>
<feature type="region of interest" description="Disordered" evidence="1">
    <location>
        <begin position="841"/>
        <end position="883"/>
    </location>
</feature>